<sequence length="73" mass="7843">MIIVDSAGKYSAKLIEFINSNVPENLNNIVAIYHGDKNLKNLDGQYSGKVLVLNADHVSLTGGSLKMAVLSII</sequence>
<keyword evidence="2" id="KW-1185">Reference proteome</keyword>
<name>A0ABT4L034_9SPHI</name>
<gene>
    <name evidence="1" type="ORF">O0931_14635</name>
</gene>
<evidence type="ECO:0008006" key="3">
    <source>
        <dbReference type="Google" id="ProtNLM"/>
    </source>
</evidence>
<evidence type="ECO:0000313" key="1">
    <source>
        <dbReference type="EMBL" id="MCZ4224544.1"/>
    </source>
</evidence>
<dbReference type="EMBL" id="JAPWGL010000004">
    <property type="protein sequence ID" value="MCZ4224544.1"/>
    <property type="molecule type" value="Genomic_DNA"/>
</dbReference>
<accession>A0ABT4L034</accession>
<protein>
    <recommendedName>
        <fullName evidence="3">DUF4347 domain-containing protein</fullName>
    </recommendedName>
</protein>
<dbReference type="Proteomes" id="UP001144341">
    <property type="component" value="Unassembled WGS sequence"/>
</dbReference>
<organism evidence="1 2">
    <name type="scientific">Pedobacter rhodius</name>
    <dbReference type="NCBI Taxonomy" id="3004098"/>
    <lineage>
        <taxon>Bacteria</taxon>
        <taxon>Pseudomonadati</taxon>
        <taxon>Bacteroidota</taxon>
        <taxon>Sphingobacteriia</taxon>
        <taxon>Sphingobacteriales</taxon>
        <taxon>Sphingobacteriaceae</taxon>
        <taxon>Pedobacter</taxon>
    </lineage>
</organism>
<proteinExistence type="predicted"/>
<reference evidence="1" key="1">
    <citation type="submission" date="2022-12" db="EMBL/GenBank/DDBJ databases">
        <title>Genome sequence of SJ11.</title>
        <authorList>
            <person name="Woo H."/>
        </authorList>
    </citation>
    <scope>NUCLEOTIDE SEQUENCE</scope>
    <source>
        <strain evidence="1">SJ11</strain>
    </source>
</reference>
<evidence type="ECO:0000313" key="2">
    <source>
        <dbReference type="Proteomes" id="UP001144341"/>
    </source>
</evidence>
<comment type="caution">
    <text evidence="1">The sequence shown here is derived from an EMBL/GenBank/DDBJ whole genome shotgun (WGS) entry which is preliminary data.</text>
</comment>
<dbReference type="RefSeq" id="WP_269416327.1">
    <property type="nucleotide sequence ID" value="NZ_JAPWGL010000004.1"/>
</dbReference>